<sequence>MIKKYVFACLLVLFLSGFVHASPKDRSVEISPKIVTDESSSDWTLGLSYDVNYPWSKLEDLRFGEAESFVLVQLKGTVLEDKDLNNEALVSQLTAGFSFLGGQAVSPDFSPGMDPNAGAGASKDKSNWGYIYGGFNARHETIQSFDEQNLAAGFEAGYINIQTEGLFSFIPSVIVAGEYVNGVVSDIEEDTYGRFRAEASLNCAFGELLFEHKALMPLGLRLDGRYNRAWSMDEKLDAAGQDEVSYLAAALTYGSTMTLSVLKNPVFFIRYSDGRIPPNTADERVVTAGVTLSVL</sequence>
<name>A0A1G5JR24_9BACT</name>
<keyword evidence="3" id="KW-1185">Reference proteome</keyword>
<gene>
    <name evidence="2" type="ORF">SAMN05216233_1423</name>
</gene>
<dbReference type="EMBL" id="FMUX01000042">
    <property type="protein sequence ID" value="SCY90845.1"/>
    <property type="molecule type" value="Genomic_DNA"/>
</dbReference>
<keyword evidence="1" id="KW-0732">Signal</keyword>
<evidence type="ECO:0008006" key="4">
    <source>
        <dbReference type="Google" id="ProtNLM"/>
    </source>
</evidence>
<dbReference type="RefSeq" id="WP_139164137.1">
    <property type="nucleotide sequence ID" value="NZ_FMUX01000042.1"/>
</dbReference>
<evidence type="ECO:0000313" key="2">
    <source>
        <dbReference type="EMBL" id="SCY90845.1"/>
    </source>
</evidence>
<evidence type="ECO:0000313" key="3">
    <source>
        <dbReference type="Proteomes" id="UP000198870"/>
    </source>
</evidence>
<protein>
    <recommendedName>
        <fullName evidence="4">Outer membrane protein beta-barrel domain-containing protein</fullName>
    </recommendedName>
</protein>
<reference evidence="2 3" key="1">
    <citation type="submission" date="2016-10" db="EMBL/GenBank/DDBJ databases">
        <authorList>
            <person name="de Groot N.N."/>
        </authorList>
    </citation>
    <scope>NUCLEOTIDE SEQUENCE [LARGE SCALE GENOMIC DNA]</scope>
    <source>
        <strain evidence="2 3">AA1</strain>
    </source>
</reference>
<dbReference type="AlphaFoldDB" id="A0A1G5JR24"/>
<proteinExistence type="predicted"/>
<evidence type="ECO:0000256" key="1">
    <source>
        <dbReference type="SAM" id="SignalP"/>
    </source>
</evidence>
<accession>A0A1G5JR24</accession>
<dbReference type="Proteomes" id="UP000198870">
    <property type="component" value="Unassembled WGS sequence"/>
</dbReference>
<feature type="chain" id="PRO_5011443143" description="Outer membrane protein beta-barrel domain-containing protein" evidence="1">
    <location>
        <begin position="22"/>
        <end position="295"/>
    </location>
</feature>
<feature type="signal peptide" evidence="1">
    <location>
        <begin position="1"/>
        <end position="21"/>
    </location>
</feature>
<organism evidence="2 3">
    <name type="scientific">Desulfoluna spongiiphila</name>
    <dbReference type="NCBI Taxonomy" id="419481"/>
    <lineage>
        <taxon>Bacteria</taxon>
        <taxon>Pseudomonadati</taxon>
        <taxon>Thermodesulfobacteriota</taxon>
        <taxon>Desulfobacteria</taxon>
        <taxon>Desulfobacterales</taxon>
        <taxon>Desulfolunaceae</taxon>
        <taxon>Desulfoluna</taxon>
    </lineage>
</organism>